<dbReference type="Proteomes" id="UP000182798">
    <property type="component" value="Unassembled WGS sequence"/>
</dbReference>
<evidence type="ECO:0000313" key="1">
    <source>
        <dbReference type="EMBL" id="OIR23985.1"/>
    </source>
</evidence>
<accession>A0A1J5U6F8</accession>
<comment type="caution">
    <text evidence="1">The sequence shown here is derived from an EMBL/GenBank/DDBJ whole genome shotgun (WGS) entry which is preliminary data.</text>
</comment>
<name>A0A1J5U6F8_9GAMM</name>
<proteinExistence type="predicted"/>
<reference evidence="2" key="1">
    <citation type="submission" date="2016-09" db="EMBL/GenBank/DDBJ databases">
        <title>Genome Sequence of Bathymodiolus thermophilus sulfur-oxidizing gill endosymbiont.</title>
        <authorList>
            <person name="Ponnudurai R."/>
            <person name="Kleiner M."/>
            <person name="Sayavedra L."/>
            <person name="Thuermer A."/>
            <person name="Felbeck H."/>
            <person name="Schlueter R."/>
            <person name="Schweder T."/>
            <person name="Markert S."/>
        </authorList>
    </citation>
    <scope>NUCLEOTIDE SEQUENCE [LARGE SCALE GENOMIC DNA]</scope>
    <source>
        <strain evidence="2">BAT/CrabSpa'14</strain>
    </source>
</reference>
<organism evidence="1 2">
    <name type="scientific">Bathymodiolus thermophilus thioautotrophic gill symbiont</name>
    <dbReference type="NCBI Taxonomy" id="2360"/>
    <lineage>
        <taxon>Bacteria</taxon>
        <taxon>Pseudomonadati</taxon>
        <taxon>Pseudomonadota</taxon>
        <taxon>Gammaproteobacteria</taxon>
        <taxon>sulfur-oxidizing symbionts</taxon>
    </lineage>
</organism>
<gene>
    <name evidence="1" type="ORF">BGC33_02235</name>
</gene>
<dbReference type="RefSeq" id="WP_071565101.1">
    <property type="nucleotide sequence ID" value="NZ_MIQH01000932.1"/>
</dbReference>
<dbReference type="EMBL" id="MIQH01000932">
    <property type="protein sequence ID" value="OIR23985.1"/>
    <property type="molecule type" value="Genomic_DNA"/>
</dbReference>
<protein>
    <submittedName>
        <fullName evidence="1">Uncharacterized protein</fullName>
    </submittedName>
</protein>
<evidence type="ECO:0000313" key="2">
    <source>
        <dbReference type="Proteomes" id="UP000182798"/>
    </source>
</evidence>
<sequence length="69" mass="7329">MRIYVIAIYKALRVAGGKSTLIIKSSAGVGVVVVGLGEDDILVFDGEFAKGVVVVTFCQLLFVKLTNEP</sequence>
<dbReference type="AlphaFoldDB" id="A0A1J5U6F8"/>